<organism evidence="5 6">
    <name type="scientific">Symbiodinium microadriaticum</name>
    <name type="common">Dinoflagellate</name>
    <name type="synonym">Zooxanthella microadriatica</name>
    <dbReference type="NCBI Taxonomy" id="2951"/>
    <lineage>
        <taxon>Eukaryota</taxon>
        <taxon>Sar</taxon>
        <taxon>Alveolata</taxon>
        <taxon>Dinophyceae</taxon>
        <taxon>Suessiales</taxon>
        <taxon>Symbiodiniaceae</taxon>
        <taxon>Symbiodinium</taxon>
    </lineage>
</organism>
<dbReference type="PANTHER" id="PTHR11601">
    <property type="entry name" value="CYSTEINE DESULFURYLASE FAMILY MEMBER"/>
    <property type="match status" value="1"/>
</dbReference>
<dbReference type="InterPro" id="IPR015422">
    <property type="entry name" value="PyrdxlP-dep_Trfase_small"/>
</dbReference>
<dbReference type="GO" id="GO:0005829">
    <property type="term" value="C:cytosol"/>
    <property type="evidence" value="ECO:0007669"/>
    <property type="project" value="TreeGrafter"/>
</dbReference>
<evidence type="ECO:0000313" key="5">
    <source>
        <dbReference type="EMBL" id="OLP93400.1"/>
    </source>
</evidence>
<dbReference type="Gene3D" id="3.90.1150.10">
    <property type="entry name" value="Aspartate Aminotransferase, domain 1"/>
    <property type="match status" value="1"/>
</dbReference>
<dbReference type="EMBL" id="LSRX01000582">
    <property type="protein sequence ID" value="OLP93400.1"/>
    <property type="molecule type" value="Genomic_DNA"/>
</dbReference>
<evidence type="ECO:0000256" key="2">
    <source>
        <dbReference type="ARBA" id="ARBA00006490"/>
    </source>
</evidence>
<dbReference type="OrthoDB" id="10250117at2759"/>
<accession>A0A1Q9DEA9</accession>
<name>A0A1Q9DEA9_SYMMI</name>
<dbReference type="AlphaFoldDB" id="A0A1Q9DEA9"/>
<dbReference type="Proteomes" id="UP000186817">
    <property type="component" value="Unassembled WGS sequence"/>
</dbReference>
<comment type="caution">
    <text evidence="5">The sequence shown here is derived from an EMBL/GenBank/DDBJ whole genome shotgun (WGS) entry which is preliminary data.</text>
</comment>
<comment type="similarity">
    <text evidence="2">Belongs to the class-V pyridoxal-phosphate-dependent aminotransferase family. NifS/IscS subfamily.</text>
</comment>
<gene>
    <name evidence="5" type="primary">iscS</name>
    <name evidence="5" type="ORF">AK812_SmicGene24701</name>
</gene>
<feature type="domain" description="Aminotransferase class V" evidence="4">
    <location>
        <begin position="48"/>
        <end position="89"/>
    </location>
</feature>
<dbReference type="InterPro" id="IPR015424">
    <property type="entry name" value="PyrdxlP-dep_Trfase"/>
</dbReference>
<keyword evidence="6" id="KW-1185">Reference proteome</keyword>
<feature type="region of interest" description="Disordered" evidence="3">
    <location>
        <begin position="73"/>
        <end position="92"/>
    </location>
</feature>
<evidence type="ECO:0000256" key="1">
    <source>
        <dbReference type="ARBA" id="ARBA00001933"/>
    </source>
</evidence>
<dbReference type="InterPro" id="IPR000192">
    <property type="entry name" value="Aminotrans_V_dom"/>
</dbReference>
<dbReference type="PANTHER" id="PTHR11601:SF34">
    <property type="entry name" value="CYSTEINE DESULFURASE"/>
    <property type="match status" value="1"/>
</dbReference>
<feature type="compositionally biased region" description="Basic and acidic residues" evidence="3">
    <location>
        <begin position="82"/>
        <end position="92"/>
    </location>
</feature>
<dbReference type="GO" id="GO:0005739">
    <property type="term" value="C:mitochondrion"/>
    <property type="evidence" value="ECO:0007669"/>
    <property type="project" value="TreeGrafter"/>
</dbReference>
<evidence type="ECO:0000259" key="4">
    <source>
        <dbReference type="Pfam" id="PF00266"/>
    </source>
</evidence>
<evidence type="ECO:0000256" key="3">
    <source>
        <dbReference type="SAM" id="MobiDB-lite"/>
    </source>
</evidence>
<comment type="cofactor">
    <cofactor evidence="1">
        <name>pyridoxal 5'-phosphate</name>
        <dbReference type="ChEBI" id="CHEBI:597326"/>
    </cofactor>
</comment>
<dbReference type="InterPro" id="IPR015421">
    <property type="entry name" value="PyrdxlP-dep_Trfase_major"/>
</dbReference>
<dbReference type="GO" id="GO:0016226">
    <property type="term" value="P:iron-sulfur cluster assembly"/>
    <property type="evidence" value="ECO:0007669"/>
    <property type="project" value="TreeGrafter"/>
</dbReference>
<proteinExistence type="inferred from homology"/>
<reference evidence="5 6" key="1">
    <citation type="submission" date="2016-02" db="EMBL/GenBank/DDBJ databases">
        <title>Genome analysis of coral dinoflagellate symbionts highlights evolutionary adaptations to a symbiotic lifestyle.</title>
        <authorList>
            <person name="Aranda M."/>
            <person name="Li Y."/>
            <person name="Liew Y.J."/>
            <person name="Baumgarten S."/>
            <person name="Simakov O."/>
            <person name="Wilson M."/>
            <person name="Piel J."/>
            <person name="Ashoor H."/>
            <person name="Bougouffa S."/>
            <person name="Bajic V.B."/>
            <person name="Ryu T."/>
            <person name="Ravasi T."/>
            <person name="Bayer T."/>
            <person name="Micklem G."/>
            <person name="Kim H."/>
            <person name="Bhak J."/>
            <person name="Lajeunesse T.C."/>
            <person name="Voolstra C.R."/>
        </authorList>
    </citation>
    <scope>NUCLEOTIDE SEQUENCE [LARGE SCALE GENOMIC DNA]</scope>
    <source>
        <strain evidence="5 6">CCMP2467</strain>
    </source>
</reference>
<dbReference type="Gene3D" id="3.40.640.10">
    <property type="entry name" value="Type I PLP-dependent aspartate aminotransferase-like (Major domain)"/>
    <property type="match status" value="1"/>
</dbReference>
<protein>
    <submittedName>
        <fullName evidence="5">Cysteine desulfurase IscS</fullName>
    </submittedName>
</protein>
<sequence length="92" mass="10443">MRANMALSQLRSALRQRPRLWATVGSAGARRFKASLWNEYEERGGPSYLDMQATTPVDPRVLDAMLPYYHGRFGNPHSRSHSYGEEFSRAGV</sequence>
<evidence type="ECO:0000313" key="6">
    <source>
        <dbReference type="Proteomes" id="UP000186817"/>
    </source>
</evidence>
<dbReference type="Pfam" id="PF00266">
    <property type="entry name" value="Aminotran_5"/>
    <property type="match status" value="1"/>
</dbReference>
<dbReference type="SUPFAM" id="SSF53383">
    <property type="entry name" value="PLP-dependent transferases"/>
    <property type="match status" value="1"/>
</dbReference>
<dbReference type="GO" id="GO:0031071">
    <property type="term" value="F:cysteine desulfurase activity"/>
    <property type="evidence" value="ECO:0007669"/>
    <property type="project" value="TreeGrafter"/>
</dbReference>